<accession>A0A7X9RUK6</accession>
<proteinExistence type="predicted"/>
<reference evidence="1 2" key="1">
    <citation type="submission" date="2020-04" db="EMBL/GenBank/DDBJ databases">
        <title>Flammeovirga sp. SR4, a novel species isolated from seawater.</title>
        <authorList>
            <person name="Wang X."/>
        </authorList>
    </citation>
    <scope>NUCLEOTIDE SEQUENCE [LARGE SCALE GENOMIC DNA]</scope>
    <source>
        <strain evidence="1 2">ATCC 23126</strain>
    </source>
</reference>
<name>A0A7X9RUK6_9BACT</name>
<dbReference type="EMBL" id="JABANE010000033">
    <property type="protein sequence ID" value="NME69003.1"/>
    <property type="molecule type" value="Genomic_DNA"/>
</dbReference>
<dbReference type="RefSeq" id="WP_169657290.1">
    <property type="nucleotide sequence ID" value="NZ_JABANE010000033.1"/>
</dbReference>
<dbReference type="Proteomes" id="UP000576082">
    <property type="component" value="Unassembled WGS sequence"/>
</dbReference>
<comment type="caution">
    <text evidence="1">The sequence shown here is derived from an EMBL/GenBank/DDBJ whole genome shotgun (WGS) entry which is preliminary data.</text>
</comment>
<organism evidence="1 2">
    <name type="scientific">Flammeovirga aprica JL-4</name>
    <dbReference type="NCBI Taxonomy" id="694437"/>
    <lineage>
        <taxon>Bacteria</taxon>
        <taxon>Pseudomonadati</taxon>
        <taxon>Bacteroidota</taxon>
        <taxon>Cytophagia</taxon>
        <taxon>Cytophagales</taxon>
        <taxon>Flammeovirgaceae</taxon>
        <taxon>Flammeovirga</taxon>
    </lineage>
</organism>
<evidence type="ECO:0000313" key="2">
    <source>
        <dbReference type="Proteomes" id="UP000576082"/>
    </source>
</evidence>
<sequence length="187" mass="20597">MGYEEDISDLLRRIVEKPPVLFPAKVISVNEESTSIVALPLHEEVELPDVRLKASLDNGSNYTVVFPKVESIVMVAMIGTSQIDAFVVMVNEPEKQKTVIGETTIEVDQNGIIFNEGNNGGLLITPTLVEELEKNNRLLEAFLNVLSTPVNELGNGSPSAFQQVLNSTLKSFEISDFSKVENTKIKH</sequence>
<evidence type="ECO:0000313" key="1">
    <source>
        <dbReference type="EMBL" id="NME69003.1"/>
    </source>
</evidence>
<keyword evidence="2" id="KW-1185">Reference proteome</keyword>
<gene>
    <name evidence="1" type="ORF">HHU12_13600</name>
</gene>
<dbReference type="AlphaFoldDB" id="A0A7X9RUK6"/>
<protein>
    <submittedName>
        <fullName evidence="1">Uncharacterized protein</fullName>
    </submittedName>
</protein>